<dbReference type="PANTHER" id="PTHR31438">
    <property type="entry name" value="LYSINE N-ACYLTRANSFERASE C17G9.06C-RELATED"/>
    <property type="match status" value="1"/>
</dbReference>
<proteinExistence type="predicted"/>
<dbReference type="SMART" id="SM01006">
    <property type="entry name" value="AlcB"/>
    <property type="match status" value="1"/>
</dbReference>
<dbReference type="Pfam" id="PF13523">
    <property type="entry name" value="Acetyltransf_8"/>
    <property type="match status" value="1"/>
</dbReference>
<organism evidence="3 4">
    <name type="scientific">Flavobacterium sediminilitoris</name>
    <dbReference type="NCBI Taxonomy" id="2024526"/>
    <lineage>
        <taxon>Bacteria</taxon>
        <taxon>Pseudomonadati</taxon>
        <taxon>Bacteroidota</taxon>
        <taxon>Flavobacteriia</taxon>
        <taxon>Flavobacteriales</taxon>
        <taxon>Flavobacteriaceae</taxon>
        <taxon>Flavobacterium</taxon>
    </lineage>
</organism>
<feature type="domain" description="Acyltransferase MbtK/IucB-like conserved" evidence="2">
    <location>
        <begin position="31"/>
        <end position="77"/>
    </location>
</feature>
<dbReference type="Gene3D" id="3.40.630.30">
    <property type="match status" value="1"/>
</dbReference>
<dbReference type="InterPro" id="IPR016181">
    <property type="entry name" value="Acyl_CoA_acyltransferase"/>
</dbReference>
<reference evidence="3" key="2">
    <citation type="submission" date="2022-04" db="EMBL/GenBank/DDBJ databases">
        <title>Complete Genome Sequence of Flavobacterium sediminilitoris YSM-43, Isolated from a Tidal Sediment.</title>
        <authorList>
            <person name="Lee P.A."/>
        </authorList>
    </citation>
    <scope>NUCLEOTIDE SEQUENCE</scope>
    <source>
        <strain evidence="3">YSM-43</strain>
    </source>
</reference>
<comment type="pathway">
    <text evidence="1">Siderophore biosynthesis.</text>
</comment>
<protein>
    <submittedName>
        <fullName evidence="3">Acetyltransferase</fullName>
    </submittedName>
</protein>
<gene>
    <name evidence="3" type="ORF">LXD69_06510</name>
</gene>
<dbReference type="PANTHER" id="PTHR31438:SF1">
    <property type="entry name" value="LYSINE N-ACYLTRANSFERASE C17G9.06C-RELATED"/>
    <property type="match status" value="1"/>
</dbReference>
<dbReference type="EMBL" id="CP090145">
    <property type="protein sequence ID" value="UOX35162.1"/>
    <property type="molecule type" value="Genomic_DNA"/>
</dbReference>
<reference evidence="3" key="1">
    <citation type="submission" date="2021-12" db="EMBL/GenBank/DDBJ databases">
        <authorList>
            <person name="Cha I.-T."/>
            <person name="Lee K.-E."/>
            <person name="Park S.-J."/>
        </authorList>
    </citation>
    <scope>NUCLEOTIDE SEQUENCE</scope>
    <source>
        <strain evidence="3">YSM-43</strain>
    </source>
</reference>
<keyword evidence="4" id="KW-1185">Reference proteome</keyword>
<dbReference type="InterPro" id="IPR019432">
    <property type="entry name" value="Acyltransferase_MbtK/IucB-like"/>
</dbReference>
<accession>A0ABY4HS68</accession>
<sequence length="198" mass="23324">MINTSKHLTKDTLEEVVFTKNISEIGTFELRPINLEKDIEAIHKWVNKEYAIYWGMMGFSFDEVKIAYEKIVKNTQVYIGTFNGIISFLLECYNPKEDVINNYYNVEKGDRGMHILVAPSENPIKNFTWSIFTVILDFIFNDSEVKRIVVEPDARNYKIHQLNKKAGFVFQRIVELPHKKAHLEFCTREDYYKALEKL</sequence>
<name>A0ABY4HS68_9FLAO</name>
<dbReference type="Proteomes" id="UP000830454">
    <property type="component" value="Chromosome"/>
</dbReference>
<evidence type="ECO:0000313" key="3">
    <source>
        <dbReference type="EMBL" id="UOX35162.1"/>
    </source>
</evidence>
<evidence type="ECO:0000256" key="1">
    <source>
        <dbReference type="ARBA" id="ARBA00004924"/>
    </source>
</evidence>
<dbReference type="SUPFAM" id="SSF55729">
    <property type="entry name" value="Acyl-CoA N-acyltransferases (Nat)"/>
    <property type="match status" value="1"/>
</dbReference>
<dbReference type="RefSeq" id="WP_235270949.1">
    <property type="nucleotide sequence ID" value="NZ_CP090145.1"/>
</dbReference>
<evidence type="ECO:0000313" key="4">
    <source>
        <dbReference type="Proteomes" id="UP000830454"/>
    </source>
</evidence>
<evidence type="ECO:0000259" key="2">
    <source>
        <dbReference type="SMART" id="SM01006"/>
    </source>
</evidence>